<organism evidence="1 2">
    <name type="scientific">Gigaspora margarita</name>
    <dbReference type="NCBI Taxonomy" id="4874"/>
    <lineage>
        <taxon>Eukaryota</taxon>
        <taxon>Fungi</taxon>
        <taxon>Fungi incertae sedis</taxon>
        <taxon>Mucoromycota</taxon>
        <taxon>Glomeromycotina</taxon>
        <taxon>Glomeromycetes</taxon>
        <taxon>Diversisporales</taxon>
        <taxon>Gigasporaceae</taxon>
        <taxon>Gigaspora</taxon>
    </lineage>
</organism>
<dbReference type="Proteomes" id="UP000789901">
    <property type="component" value="Unassembled WGS sequence"/>
</dbReference>
<reference evidence="1 2" key="1">
    <citation type="submission" date="2021-06" db="EMBL/GenBank/DDBJ databases">
        <authorList>
            <person name="Kallberg Y."/>
            <person name="Tangrot J."/>
            <person name="Rosling A."/>
        </authorList>
    </citation>
    <scope>NUCLEOTIDE SEQUENCE [LARGE SCALE GENOMIC DNA]</scope>
    <source>
        <strain evidence="1 2">120-4 pot B 10/14</strain>
    </source>
</reference>
<dbReference type="EMBL" id="CAJVQB010008292">
    <property type="protein sequence ID" value="CAG8716850.1"/>
    <property type="molecule type" value="Genomic_DNA"/>
</dbReference>
<accession>A0ABN7V1B1</accession>
<proteinExistence type="predicted"/>
<protein>
    <submittedName>
        <fullName evidence="1">46378_t:CDS:1</fullName>
    </submittedName>
</protein>
<gene>
    <name evidence="1" type="ORF">GMARGA_LOCUS13200</name>
</gene>
<name>A0ABN7V1B1_GIGMA</name>
<sequence>LLLCFIKRTAFSDGNITLKSCIQQWVKLSVLTENKALEKVLNAGLRLKHVIALYNY</sequence>
<feature type="non-terminal residue" evidence="1">
    <location>
        <position position="1"/>
    </location>
</feature>
<evidence type="ECO:0000313" key="2">
    <source>
        <dbReference type="Proteomes" id="UP000789901"/>
    </source>
</evidence>
<evidence type="ECO:0000313" key="1">
    <source>
        <dbReference type="EMBL" id="CAG8716850.1"/>
    </source>
</evidence>
<comment type="caution">
    <text evidence="1">The sequence shown here is derived from an EMBL/GenBank/DDBJ whole genome shotgun (WGS) entry which is preliminary data.</text>
</comment>
<keyword evidence="2" id="KW-1185">Reference proteome</keyword>